<dbReference type="AlphaFoldDB" id="A0A8D9FII7"/>
<sequence length="169" mass="18362">MVKMSTPSQSTPPRRLNSEHAMMAVVRITNMSIRYTRLTLSTMTGGSVTASHQVYHPVTPKQSDLSPQTSLAGIVTRRKQSPVSWSAATIHSSSTHPRHPKGLPAYATKLWPVPRPTQGASVPTPRPPSMIRARRSSGSIDPTPRCKTASSVGMTDVTIFRNHPMLPSS</sequence>
<evidence type="ECO:0000256" key="1">
    <source>
        <dbReference type="SAM" id="MobiDB-lite"/>
    </source>
</evidence>
<organism evidence="2">
    <name type="scientific">Cacopsylla melanoneura</name>
    <dbReference type="NCBI Taxonomy" id="428564"/>
    <lineage>
        <taxon>Eukaryota</taxon>
        <taxon>Metazoa</taxon>
        <taxon>Ecdysozoa</taxon>
        <taxon>Arthropoda</taxon>
        <taxon>Hexapoda</taxon>
        <taxon>Insecta</taxon>
        <taxon>Pterygota</taxon>
        <taxon>Neoptera</taxon>
        <taxon>Paraneoptera</taxon>
        <taxon>Hemiptera</taxon>
        <taxon>Sternorrhyncha</taxon>
        <taxon>Psylloidea</taxon>
        <taxon>Psyllidae</taxon>
        <taxon>Psyllinae</taxon>
        <taxon>Cacopsylla</taxon>
    </lineage>
</organism>
<reference evidence="2" key="1">
    <citation type="submission" date="2021-05" db="EMBL/GenBank/DDBJ databases">
        <authorList>
            <person name="Alioto T."/>
            <person name="Alioto T."/>
            <person name="Gomez Garrido J."/>
        </authorList>
    </citation>
    <scope>NUCLEOTIDE SEQUENCE</scope>
</reference>
<name>A0A8D9FII7_9HEMI</name>
<proteinExistence type="predicted"/>
<accession>A0A8D9FII7</accession>
<protein>
    <submittedName>
        <fullName evidence="2">Uncharacterized protein</fullName>
    </submittedName>
</protein>
<feature type="region of interest" description="Disordered" evidence="1">
    <location>
        <begin position="111"/>
        <end position="149"/>
    </location>
</feature>
<dbReference type="EMBL" id="HBUF01672828">
    <property type="protein sequence ID" value="CAG6790769.1"/>
    <property type="molecule type" value="Transcribed_RNA"/>
</dbReference>
<evidence type="ECO:0000313" key="2">
    <source>
        <dbReference type="EMBL" id="CAG6790769.1"/>
    </source>
</evidence>